<feature type="region of interest" description="Disordered" evidence="1">
    <location>
        <begin position="136"/>
        <end position="157"/>
    </location>
</feature>
<evidence type="ECO:0000256" key="1">
    <source>
        <dbReference type="SAM" id="MobiDB-lite"/>
    </source>
</evidence>
<keyword evidence="3" id="KW-0378">Hydrolase</keyword>
<gene>
    <name evidence="3" type="ORF">M0813_14693</name>
</gene>
<dbReference type="Proteomes" id="UP001150062">
    <property type="component" value="Unassembled WGS sequence"/>
</dbReference>
<protein>
    <submittedName>
        <fullName evidence="3">Ubiquitin carboxyl-terminal hydrolase 28</fullName>
    </submittedName>
</protein>
<dbReference type="PROSITE" id="PS50235">
    <property type="entry name" value="USP_3"/>
    <property type="match status" value="1"/>
</dbReference>
<evidence type="ECO:0000313" key="3">
    <source>
        <dbReference type="EMBL" id="KAJ6251919.1"/>
    </source>
</evidence>
<dbReference type="Gene3D" id="3.90.70.10">
    <property type="entry name" value="Cysteine proteinases"/>
    <property type="match status" value="1"/>
</dbReference>
<dbReference type="PANTHER" id="PTHR24006:SF827">
    <property type="entry name" value="UBIQUITIN CARBOXYL-TERMINAL HYDROLASE 34"/>
    <property type="match status" value="1"/>
</dbReference>
<dbReference type="PANTHER" id="PTHR24006">
    <property type="entry name" value="UBIQUITIN CARBOXYL-TERMINAL HYDROLASE"/>
    <property type="match status" value="1"/>
</dbReference>
<dbReference type="InterPro" id="IPR018200">
    <property type="entry name" value="USP_CS"/>
</dbReference>
<proteinExistence type="predicted"/>
<feature type="domain" description="USP" evidence="2">
    <location>
        <begin position="20"/>
        <end position="463"/>
    </location>
</feature>
<reference evidence="3" key="1">
    <citation type="submission" date="2022-08" db="EMBL/GenBank/DDBJ databases">
        <title>Novel sulfate-reducing endosymbionts in the free-living metamonad Anaeramoeba.</title>
        <authorList>
            <person name="Jerlstrom-Hultqvist J."/>
            <person name="Cepicka I."/>
            <person name="Gallot-Lavallee L."/>
            <person name="Salas-Leiva D."/>
            <person name="Curtis B.A."/>
            <person name="Zahonova K."/>
            <person name="Pipaliya S."/>
            <person name="Dacks J."/>
            <person name="Roger A.J."/>
        </authorList>
    </citation>
    <scope>NUCLEOTIDE SEQUENCE</scope>
    <source>
        <strain evidence="3">Schooner1</strain>
    </source>
</reference>
<comment type="caution">
    <text evidence="3">The sequence shown here is derived from an EMBL/GenBank/DDBJ whole genome shotgun (WGS) entry which is preliminary data.</text>
</comment>
<dbReference type="InterPro" id="IPR038765">
    <property type="entry name" value="Papain-like_cys_pep_sf"/>
</dbReference>
<dbReference type="PROSITE" id="PS00973">
    <property type="entry name" value="USP_2"/>
    <property type="match status" value="1"/>
</dbReference>
<dbReference type="GO" id="GO:0016787">
    <property type="term" value="F:hydrolase activity"/>
    <property type="evidence" value="ECO:0007669"/>
    <property type="project" value="UniProtKB-KW"/>
</dbReference>
<organism evidence="3 4">
    <name type="scientific">Anaeramoeba flamelloides</name>
    <dbReference type="NCBI Taxonomy" id="1746091"/>
    <lineage>
        <taxon>Eukaryota</taxon>
        <taxon>Metamonada</taxon>
        <taxon>Anaeramoebidae</taxon>
        <taxon>Anaeramoeba</taxon>
    </lineage>
</organism>
<accession>A0ABQ8Z556</accession>
<evidence type="ECO:0000259" key="2">
    <source>
        <dbReference type="PROSITE" id="PS50235"/>
    </source>
</evidence>
<dbReference type="InterPro" id="IPR028889">
    <property type="entry name" value="USP"/>
</dbReference>
<dbReference type="Pfam" id="PF00443">
    <property type="entry name" value="UCH"/>
    <property type="match status" value="1"/>
</dbReference>
<dbReference type="InterPro" id="IPR050164">
    <property type="entry name" value="Peptidase_C19"/>
</dbReference>
<sequence>MTKFQEDINHIIKDNDLVPCGLRNVSNTCYVNSLFQSYFTIEAFRKKVLECVIPDTNNLPNDLQVLYQLQLLFCSMLQMKNKTVNPKKLVKLILEEESGTMDFGRQNDITEFEDKFCDKIERGINYLRKTQNKKKLESKTYDQKPYLKKGNSKNDNQSQFKIEQGNESVNEKGNWIKDFFFSKQKNRDTEMENKKKKKKKRYKKTQTNDYFRIPLKVNCKNIEDALEAYIFESGIEYTLKNGEKTSLNREYSFLTLPKVLIFHLGRVLYDVRSQQRYKNSDKFIFGKKLYLDKYLEKNRANKLKSKKIKDGLKKKNKLFIEQLKGINNNYENSEISLKNSFQNGIAYLKNKKETEHMKEIIKLHNLMHKKEQKCITHMNENNNQINKIEPIKKCEYQLHSLLMHSGSADFGHYWSYINDAKNKCWWEFNDARVQKISEKKVMKYAQGGNGRSVSAYCLIYLYSEIKNQDLIGSIQQDQKLIPEQIQKYLKTENDRNDNYYIESDSSENKFTENYDSDSTDDNENYNYTIKNQYTKKMEEKNNNKEIIYSIKLKILDIFNNKKYKIDEGNRIYSVKNLETYCINFQKTDVVKYIIMEEFLSKYFDKKTTNITKKKKKKINLMNYDSDNSSEEYFEFDSTNDIISTFLTKLKDDENKKQKFKFKLMKLLNMDNTIDYQTEIEILKFQYLTYLIYNEELLSAIKNFNEYRYYTSLLQMFDLKKKIEKSNLELSDAVKLNNYINKFSTKLLITNVKYIKNAKVERKNKKKKKKIINKISEIKKTLNIVIHMLREKQKTPITFHSYFYELDQKQNNQKKYLSDIKKNIKKFSKLYPSSKYKNINKSLSELKFYASSPQKFSNHIYYKIEPSYYHDPPKNLYRGLKKNLKSFDYQKKKN</sequence>
<keyword evidence="4" id="KW-1185">Reference proteome</keyword>
<dbReference type="EMBL" id="JAOAOG010000052">
    <property type="protein sequence ID" value="KAJ6251919.1"/>
    <property type="molecule type" value="Genomic_DNA"/>
</dbReference>
<dbReference type="InterPro" id="IPR001394">
    <property type="entry name" value="Peptidase_C19_UCH"/>
</dbReference>
<dbReference type="SUPFAM" id="SSF54001">
    <property type="entry name" value="Cysteine proteinases"/>
    <property type="match status" value="1"/>
</dbReference>
<name>A0ABQ8Z556_9EUKA</name>
<evidence type="ECO:0000313" key="4">
    <source>
        <dbReference type="Proteomes" id="UP001150062"/>
    </source>
</evidence>